<keyword evidence="14" id="KW-0175">Coiled coil</keyword>
<comment type="caution">
    <text evidence="16">The sequence shown here is derived from an EMBL/GenBank/DDBJ whole genome shotgun (WGS) entry which is preliminary data.</text>
</comment>
<keyword evidence="7 9" id="KW-0788">Thiol protease</keyword>
<evidence type="ECO:0000256" key="12">
    <source>
        <dbReference type="PROSITE-ProRule" id="PRU01393"/>
    </source>
</evidence>
<evidence type="ECO:0000313" key="17">
    <source>
        <dbReference type="Proteomes" id="UP001165083"/>
    </source>
</evidence>
<evidence type="ECO:0000256" key="6">
    <source>
        <dbReference type="ARBA" id="ARBA00022801"/>
    </source>
</evidence>
<feature type="active site" description="Proton donor" evidence="10 12">
    <location>
        <position position="170"/>
    </location>
</feature>
<dbReference type="PROSITE" id="PS52048">
    <property type="entry name" value="UCH_DOMAIN"/>
    <property type="match status" value="1"/>
</dbReference>
<evidence type="ECO:0000256" key="3">
    <source>
        <dbReference type="ARBA" id="ARBA00009326"/>
    </source>
</evidence>
<sequence length="328" mass="36529">MSPQAHFFNCAEDPMSWCTIESDPGVFTALIEDIGVRGVQVEELYSLDEAQVAALAPVHGLVFLFKYEARHGEEAAAPAVADDGLFFARQVISNACATQAILSILLNCPDVALGQMLRDFKAFTSDFPPDMKGLAISNSDQIRLAHNSFSRAEPFVVEERKATEDDDVYHFVAYVPVNGKVYELDGLREGPICLGQVPEPDNRDSWLKVACPVIQKRIEKYAASEIRFNLLALVRNRIEVYEEQLQALIEAGGSEEQAAQIQADLAAEQQKRENWALENKRRKHNYIPFIIQLLKTLAEKKQLEPLIKQQLEARTSATANAAKPTSAQ</sequence>
<evidence type="ECO:0000256" key="2">
    <source>
        <dbReference type="ARBA" id="ARBA00004123"/>
    </source>
</evidence>
<dbReference type="OrthoDB" id="1924260at2759"/>
<reference evidence="16" key="1">
    <citation type="submission" date="2023-04" db="EMBL/GenBank/DDBJ databases">
        <title>Phytophthora lilii NBRC 32176.</title>
        <authorList>
            <person name="Ichikawa N."/>
            <person name="Sato H."/>
            <person name="Tonouchi N."/>
        </authorList>
    </citation>
    <scope>NUCLEOTIDE SEQUENCE</scope>
    <source>
        <strain evidence="16">NBRC 32176</strain>
    </source>
</reference>
<organism evidence="16 17">
    <name type="scientific">Phytophthora lilii</name>
    <dbReference type="NCBI Taxonomy" id="2077276"/>
    <lineage>
        <taxon>Eukaryota</taxon>
        <taxon>Sar</taxon>
        <taxon>Stramenopiles</taxon>
        <taxon>Oomycota</taxon>
        <taxon>Peronosporomycetes</taxon>
        <taxon>Peronosporales</taxon>
        <taxon>Peronosporaceae</taxon>
        <taxon>Phytophthora</taxon>
    </lineage>
</organism>
<keyword evidence="17" id="KW-1185">Reference proteome</keyword>
<dbReference type="AlphaFoldDB" id="A0A9W6TEL6"/>
<name>A0A9W6TEL6_9STRA</name>
<dbReference type="CDD" id="cd09617">
    <property type="entry name" value="Peptidase_C12_UCH37_BAP1"/>
    <property type="match status" value="1"/>
</dbReference>
<comment type="catalytic activity">
    <reaction evidence="1 9 12 13">
        <text>Thiol-dependent hydrolysis of ester, thioester, amide, peptide and isopeptide bonds formed by the C-terminal Gly of ubiquitin (a 76-residue protein attached to proteins as an intracellular targeting signal).</text>
        <dbReference type="EC" id="3.4.19.12"/>
    </reaction>
</comment>
<dbReference type="PROSITE" id="PS52049">
    <property type="entry name" value="ULD"/>
    <property type="match status" value="1"/>
</dbReference>
<comment type="subcellular location">
    <subcellularLocation>
        <location evidence="2">Nucleus</location>
    </subcellularLocation>
</comment>
<dbReference type="EC" id="3.4.19.12" evidence="9 13"/>
<keyword evidence="5 9" id="KW-0833">Ubl conjugation pathway</keyword>
<dbReference type="InterPro" id="IPR001578">
    <property type="entry name" value="Peptidase_C12_UCH"/>
</dbReference>
<dbReference type="Pfam" id="PF01088">
    <property type="entry name" value="Peptidase_C12"/>
    <property type="match status" value="1"/>
</dbReference>
<evidence type="ECO:0000256" key="10">
    <source>
        <dbReference type="PIRSR" id="PIRSR038120-1"/>
    </source>
</evidence>
<dbReference type="InterPro" id="IPR017390">
    <property type="entry name" value="Ubiquitinyl_hydrolase_UCH37"/>
</dbReference>
<feature type="domain" description="UCH catalytic" evidence="15">
    <location>
        <begin position="16"/>
        <end position="235"/>
    </location>
</feature>
<evidence type="ECO:0000256" key="4">
    <source>
        <dbReference type="ARBA" id="ARBA00022670"/>
    </source>
</evidence>
<dbReference type="Gene3D" id="3.40.532.10">
    <property type="entry name" value="Peptidase C12, ubiquitin carboxyl-terminal hydrolase"/>
    <property type="match status" value="1"/>
</dbReference>
<evidence type="ECO:0000256" key="7">
    <source>
        <dbReference type="ARBA" id="ARBA00022807"/>
    </source>
</evidence>
<evidence type="ECO:0000259" key="15">
    <source>
        <dbReference type="PROSITE" id="PS52048"/>
    </source>
</evidence>
<dbReference type="InterPro" id="IPR036959">
    <property type="entry name" value="Peptidase_C12_UCH_sf"/>
</dbReference>
<evidence type="ECO:0000256" key="11">
    <source>
        <dbReference type="PIRSR" id="PIRSR038120-2"/>
    </source>
</evidence>
<dbReference type="PRINTS" id="PR00707">
    <property type="entry name" value="UBCTHYDRLASE"/>
</dbReference>
<dbReference type="Proteomes" id="UP001165083">
    <property type="component" value="Unassembled WGS sequence"/>
</dbReference>
<keyword evidence="6 9" id="KW-0378">Hydrolase</keyword>
<dbReference type="GO" id="GO:0005634">
    <property type="term" value="C:nucleus"/>
    <property type="evidence" value="ECO:0007669"/>
    <property type="project" value="UniProtKB-SubCell"/>
</dbReference>
<evidence type="ECO:0000256" key="8">
    <source>
        <dbReference type="ARBA" id="ARBA00023242"/>
    </source>
</evidence>
<comment type="similarity">
    <text evidence="3 9 12 13">Belongs to the peptidase C12 family.</text>
</comment>
<dbReference type="InterPro" id="IPR038765">
    <property type="entry name" value="Papain-like_cys_pep_sf"/>
</dbReference>
<dbReference type="PANTHER" id="PTHR10589:SF16">
    <property type="entry name" value="UBIQUITIN CARBOXYL-TERMINAL HYDROLASE ISOZYME L5"/>
    <property type="match status" value="1"/>
</dbReference>
<dbReference type="GO" id="GO:0005737">
    <property type="term" value="C:cytoplasm"/>
    <property type="evidence" value="ECO:0007669"/>
    <property type="project" value="TreeGrafter"/>
</dbReference>
<dbReference type="GO" id="GO:0004843">
    <property type="term" value="F:cysteine-type deubiquitinase activity"/>
    <property type="evidence" value="ECO:0007669"/>
    <property type="project" value="UniProtKB-UniRule"/>
</dbReference>
<evidence type="ECO:0000256" key="5">
    <source>
        <dbReference type="ARBA" id="ARBA00022786"/>
    </source>
</evidence>
<evidence type="ECO:0000256" key="9">
    <source>
        <dbReference type="PIRNR" id="PIRNR038120"/>
    </source>
</evidence>
<feature type="site" description="Important for enzyme activity" evidence="11 12">
    <location>
        <position position="185"/>
    </location>
</feature>
<dbReference type="GO" id="GO:0006511">
    <property type="term" value="P:ubiquitin-dependent protein catabolic process"/>
    <property type="evidence" value="ECO:0007669"/>
    <property type="project" value="UniProtKB-UniRule"/>
</dbReference>
<feature type="coiled-coil region" evidence="14">
    <location>
        <begin position="231"/>
        <end position="278"/>
    </location>
</feature>
<protein>
    <recommendedName>
        <fullName evidence="9 13">Ubiquitin carboxyl-terminal hydrolase</fullName>
        <ecNumber evidence="9 13">3.4.19.12</ecNumber>
    </recommendedName>
</protein>
<evidence type="ECO:0000256" key="1">
    <source>
        <dbReference type="ARBA" id="ARBA00000707"/>
    </source>
</evidence>
<evidence type="ECO:0000313" key="16">
    <source>
        <dbReference type="EMBL" id="GMF11397.1"/>
    </source>
</evidence>
<evidence type="ECO:0000256" key="14">
    <source>
        <dbReference type="SAM" id="Coils"/>
    </source>
</evidence>
<proteinExistence type="inferred from homology"/>
<dbReference type="SUPFAM" id="SSF54001">
    <property type="entry name" value="Cysteine proteinases"/>
    <property type="match status" value="1"/>
</dbReference>
<accession>A0A9W6TEL6</accession>
<evidence type="ECO:0000256" key="13">
    <source>
        <dbReference type="RuleBase" id="RU361215"/>
    </source>
</evidence>
<feature type="site" description="Transition state stabilizer" evidence="12">
    <location>
        <position position="90"/>
    </location>
</feature>
<dbReference type="PIRSF" id="PIRSF038120">
    <property type="entry name" value="Ubiquitinyl_hydrolase_UCH37"/>
    <property type="match status" value="1"/>
</dbReference>
<dbReference type="GO" id="GO:0016579">
    <property type="term" value="P:protein deubiquitination"/>
    <property type="evidence" value="ECO:0007669"/>
    <property type="project" value="InterPro"/>
</dbReference>
<dbReference type="FunFam" id="3.40.532.10:FF:000003">
    <property type="entry name" value="Ubiquitin carboxyl-terminal hydrolase"/>
    <property type="match status" value="1"/>
</dbReference>
<gene>
    <name evidence="16" type="ORF">Plil01_000210400</name>
</gene>
<dbReference type="EMBL" id="BSXW01000074">
    <property type="protein sequence ID" value="GMF11397.1"/>
    <property type="molecule type" value="Genomic_DNA"/>
</dbReference>
<feature type="active site" description="Nucleophile" evidence="10 12">
    <location>
        <position position="96"/>
    </location>
</feature>
<dbReference type="Pfam" id="PF18031">
    <property type="entry name" value="UCH_C"/>
    <property type="match status" value="1"/>
</dbReference>
<dbReference type="InterPro" id="IPR041507">
    <property type="entry name" value="UCH_C"/>
</dbReference>
<dbReference type="PANTHER" id="PTHR10589">
    <property type="entry name" value="UBIQUITIN CARBOXYL-TERMINAL HYDROLASE"/>
    <property type="match status" value="1"/>
</dbReference>
<keyword evidence="8" id="KW-0539">Nucleus</keyword>
<keyword evidence="4 9" id="KW-0645">Protease</keyword>